<organism evidence="3 4">
    <name type="scientific">Acrobeloides nanus</name>
    <dbReference type="NCBI Taxonomy" id="290746"/>
    <lineage>
        <taxon>Eukaryota</taxon>
        <taxon>Metazoa</taxon>
        <taxon>Ecdysozoa</taxon>
        <taxon>Nematoda</taxon>
        <taxon>Chromadorea</taxon>
        <taxon>Rhabditida</taxon>
        <taxon>Tylenchina</taxon>
        <taxon>Cephalobomorpha</taxon>
        <taxon>Cephaloboidea</taxon>
        <taxon>Cephalobidae</taxon>
        <taxon>Acrobeloides</taxon>
    </lineage>
</organism>
<dbReference type="AlphaFoldDB" id="A0A914D4T1"/>
<dbReference type="PROSITE" id="PS50102">
    <property type="entry name" value="RRM"/>
    <property type="match status" value="1"/>
</dbReference>
<protein>
    <submittedName>
        <fullName evidence="4">RRM domain-containing protein</fullName>
    </submittedName>
</protein>
<sequence>MSNNDKQLCDICQIYIPTPSLLESHVTGKKHLKNALRRQEIEDLARRSVFLAGFRQPINEELVKSRLSEFGAIDRLVLKPNSRYLFIEYKDEISAKQLLNFGPSIEIGNDVIRIQKREVDFTPSIDVSSLELEAVLEQLKCGGVGYDLQLDRLLQCFGITSQMRAKREQIASKLESYLQKFFVEPISLVLFGSSCTGLGTKYADADLCFVFKDEINRFDPLIPSSNKPKPEGFRLPYIIMGVKDHEEFLKNPILKEEFDNLWPA</sequence>
<proteinExistence type="predicted"/>
<evidence type="ECO:0000313" key="3">
    <source>
        <dbReference type="Proteomes" id="UP000887540"/>
    </source>
</evidence>
<dbReference type="SUPFAM" id="SSF81301">
    <property type="entry name" value="Nucleotidyltransferase"/>
    <property type="match status" value="1"/>
</dbReference>
<dbReference type="InterPro" id="IPR012677">
    <property type="entry name" value="Nucleotide-bd_a/b_plait_sf"/>
</dbReference>
<dbReference type="SMART" id="SM00360">
    <property type="entry name" value="RRM"/>
    <property type="match status" value="1"/>
</dbReference>
<dbReference type="InterPro" id="IPR035979">
    <property type="entry name" value="RBD_domain_sf"/>
</dbReference>
<feature type="domain" description="RRM" evidence="2">
    <location>
        <begin position="47"/>
        <end position="126"/>
    </location>
</feature>
<keyword evidence="1" id="KW-0694">RNA-binding</keyword>
<dbReference type="Gene3D" id="3.30.160.60">
    <property type="entry name" value="Classic Zinc Finger"/>
    <property type="match status" value="1"/>
</dbReference>
<dbReference type="PANTHER" id="PTHR12271:SF40">
    <property type="entry name" value="POLY(A) RNA POLYMERASE GLD2"/>
    <property type="match status" value="1"/>
</dbReference>
<dbReference type="GO" id="GO:0003723">
    <property type="term" value="F:RNA binding"/>
    <property type="evidence" value="ECO:0007669"/>
    <property type="project" value="UniProtKB-UniRule"/>
</dbReference>
<dbReference type="Proteomes" id="UP000887540">
    <property type="component" value="Unplaced"/>
</dbReference>
<reference evidence="4" key="1">
    <citation type="submission" date="2022-11" db="UniProtKB">
        <authorList>
            <consortium name="WormBaseParasite"/>
        </authorList>
    </citation>
    <scope>IDENTIFICATION</scope>
</reference>
<dbReference type="SUPFAM" id="SSF54928">
    <property type="entry name" value="RNA-binding domain, RBD"/>
    <property type="match status" value="1"/>
</dbReference>
<dbReference type="Gene3D" id="3.30.70.330">
    <property type="match status" value="1"/>
</dbReference>
<dbReference type="Pfam" id="PF12874">
    <property type="entry name" value="zf-met"/>
    <property type="match status" value="1"/>
</dbReference>
<dbReference type="InterPro" id="IPR054708">
    <property type="entry name" value="MTPAP-like_central"/>
</dbReference>
<accession>A0A914D4T1</accession>
<dbReference type="InterPro" id="IPR013087">
    <property type="entry name" value="Znf_C2H2_type"/>
</dbReference>
<evidence type="ECO:0000313" key="4">
    <source>
        <dbReference type="WBParaSite" id="ACRNAN_scaffold1910.g24228.t1"/>
    </source>
</evidence>
<dbReference type="InterPro" id="IPR003604">
    <property type="entry name" value="Matrin/U1-like-C_Znf_C2H2"/>
</dbReference>
<dbReference type="InterPro" id="IPR000504">
    <property type="entry name" value="RRM_dom"/>
</dbReference>
<evidence type="ECO:0000259" key="2">
    <source>
        <dbReference type="PROSITE" id="PS50102"/>
    </source>
</evidence>
<dbReference type="WBParaSite" id="ACRNAN_scaffold1910.g24228.t1">
    <property type="protein sequence ID" value="ACRNAN_scaffold1910.g24228.t1"/>
    <property type="gene ID" value="ACRNAN_scaffold1910.g24228"/>
</dbReference>
<dbReference type="InterPro" id="IPR043519">
    <property type="entry name" value="NT_sf"/>
</dbReference>
<dbReference type="GO" id="GO:0016779">
    <property type="term" value="F:nucleotidyltransferase activity"/>
    <property type="evidence" value="ECO:0007669"/>
    <property type="project" value="TreeGrafter"/>
</dbReference>
<dbReference type="GO" id="GO:0008270">
    <property type="term" value="F:zinc ion binding"/>
    <property type="evidence" value="ECO:0007669"/>
    <property type="project" value="InterPro"/>
</dbReference>
<dbReference type="CDD" id="cd00590">
    <property type="entry name" value="RRM_SF"/>
    <property type="match status" value="1"/>
</dbReference>
<dbReference type="Gene3D" id="3.30.460.10">
    <property type="entry name" value="Beta Polymerase, domain 2"/>
    <property type="match status" value="1"/>
</dbReference>
<keyword evidence="3" id="KW-1185">Reference proteome</keyword>
<name>A0A914D4T1_9BILA</name>
<evidence type="ECO:0000256" key="1">
    <source>
        <dbReference type="PROSITE-ProRule" id="PRU00176"/>
    </source>
</evidence>
<dbReference type="SMART" id="SM00451">
    <property type="entry name" value="ZnF_U1"/>
    <property type="match status" value="1"/>
</dbReference>
<dbReference type="Pfam" id="PF22600">
    <property type="entry name" value="MTPAP-like_central"/>
    <property type="match status" value="1"/>
</dbReference>
<dbReference type="GO" id="GO:0031123">
    <property type="term" value="P:RNA 3'-end processing"/>
    <property type="evidence" value="ECO:0007669"/>
    <property type="project" value="TreeGrafter"/>
</dbReference>
<dbReference type="PANTHER" id="PTHR12271">
    <property type="entry name" value="POLY A POLYMERASE CID PAP -RELATED"/>
    <property type="match status" value="1"/>
</dbReference>